<keyword evidence="1" id="KW-1277">Toxin-antitoxin system</keyword>
<sequence length="101" mass="12104">MAEVIWTQRALHQLEKNILFIKNERGLYYATTVTNKILNTIDLLENQPQMGTLEPLLKHKKSEYRFLIVWSYKLIYRIYKNQVIISRVFHTSRNPQKLKGL</sequence>
<gene>
    <name evidence="2" type="ORF">QWY31_09625</name>
</gene>
<dbReference type="EMBL" id="JAUHJS010000004">
    <property type="protein sequence ID" value="MDN4165762.1"/>
    <property type="molecule type" value="Genomic_DNA"/>
</dbReference>
<protein>
    <submittedName>
        <fullName evidence="2">Type II toxin-antitoxin system RelE/ParE family toxin</fullName>
    </submittedName>
</protein>
<dbReference type="Gene3D" id="3.30.2310.20">
    <property type="entry name" value="RelE-like"/>
    <property type="match status" value="1"/>
</dbReference>
<reference evidence="2" key="1">
    <citation type="submission" date="2023-06" db="EMBL/GenBank/DDBJ databases">
        <title>Cytophagales bacterium Strain LB-30, isolated from soil.</title>
        <authorList>
            <person name="Liu B."/>
        </authorList>
    </citation>
    <scope>NUCLEOTIDE SEQUENCE</scope>
    <source>
        <strain evidence="2">LB-30</strain>
    </source>
</reference>
<accession>A0ABT8F5K5</accession>
<dbReference type="Pfam" id="PF05016">
    <property type="entry name" value="ParE_toxin"/>
    <property type="match status" value="1"/>
</dbReference>
<dbReference type="SUPFAM" id="SSF143011">
    <property type="entry name" value="RelE-like"/>
    <property type="match status" value="1"/>
</dbReference>
<proteinExistence type="predicted"/>
<evidence type="ECO:0000313" key="2">
    <source>
        <dbReference type="EMBL" id="MDN4165762.1"/>
    </source>
</evidence>
<organism evidence="2 3">
    <name type="scientific">Shiella aurantiaca</name>
    <dbReference type="NCBI Taxonomy" id="3058365"/>
    <lineage>
        <taxon>Bacteria</taxon>
        <taxon>Pseudomonadati</taxon>
        <taxon>Bacteroidota</taxon>
        <taxon>Cytophagia</taxon>
        <taxon>Cytophagales</taxon>
        <taxon>Shiellaceae</taxon>
        <taxon>Shiella</taxon>
    </lineage>
</organism>
<dbReference type="InterPro" id="IPR035093">
    <property type="entry name" value="RelE/ParE_toxin_dom_sf"/>
</dbReference>
<dbReference type="InterPro" id="IPR007712">
    <property type="entry name" value="RelE/ParE_toxin"/>
</dbReference>
<comment type="caution">
    <text evidence="2">The sequence shown here is derived from an EMBL/GenBank/DDBJ whole genome shotgun (WGS) entry which is preliminary data.</text>
</comment>
<name>A0ABT8F5K5_9BACT</name>
<evidence type="ECO:0000313" key="3">
    <source>
        <dbReference type="Proteomes" id="UP001168552"/>
    </source>
</evidence>
<dbReference type="RefSeq" id="WP_320004292.1">
    <property type="nucleotide sequence ID" value="NZ_JAUHJS010000004.1"/>
</dbReference>
<keyword evidence="3" id="KW-1185">Reference proteome</keyword>
<dbReference type="Proteomes" id="UP001168552">
    <property type="component" value="Unassembled WGS sequence"/>
</dbReference>
<evidence type="ECO:0000256" key="1">
    <source>
        <dbReference type="ARBA" id="ARBA00022649"/>
    </source>
</evidence>